<dbReference type="GO" id="GO:0016705">
    <property type="term" value="F:oxidoreductase activity, acting on paired donors, with incorporation or reduction of molecular oxygen"/>
    <property type="evidence" value="ECO:0007669"/>
    <property type="project" value="InterPro"/>
</dbReference>
<dbReference type="EMBL" id="CP014160">
    <property type="protein sequence ID" value="AMB94728.1"/>
    <property type="molecule type" value="Genomic_DNA"/>
</dbReference>
<dbReference type="RefSeq" id="WP_067976101.1">
    <property type="nucleotide sequence ID" value="NZ_CAJHKN010000001.1"/>
</dbReference>
<comment type="similarity">
    <text evidence="1">To bacterial alkanal monooxygenase alpha and beta chains.</text>
</comment>
<dbReference type="AlphaFoldDB" id="A0A0X8FCC2"/>
<dbReference type="InterPro" id="IPR036661">
    <property type="entry name" value="Luciferase-like_sf"/>
</dbReference>
<dbReference type="Pfam" id="PF00296">
    <property type="entry name" value="Bac_luciferase"/>
    <property type="match status" value="1"/>
</dbReference>
<gene>
    <name evidence="3" type="ORF">AWM72_08150</name>
    <name evidence="4" type="ORF">CYJ28_01600</name>
</gene>
<evidence type="ECO:0000256" key="1">
    <source>
        <dbReference type="ARBA" id="ARBA00007789"/>
    </source>
</evidence>
<organism evidence="3 5">
    <name type="scientific">Aerococcus sanguinicola</name>
    <dbReference type="NCBI Taxonomy" id="119206"/>
    <lineage>
        <taxon>Bacteria</taxon>
        <taxon>Bacillati</taxon>
        <taxon>Bacillota</taxon>
        <taxon>Bacilli</taxon>
        <taxon>Lactobacillales</taxon>
        <taxon>Aerococcaceae</taxon>
        <taxon>Aerococcus</taxon>
    </lineage>
</organism>
<dbReference type="GeneID" id="92904038"/>
<dbReference type="SUPFAM" id="SSF51679">
    <property type="entry name" value="Bacterial luciferase-like"/>
    <property type="match status" value="1"/>
</dbReference>
<evidence type="ECO:0000313" key="5">
    <source>
        <dbReference type="Proteomes" id="UP000069912"/>
    </source>
</evidence>
<dbReference type="InterPro" id="IPR050766">
    <property type="entry name" value="Bact_Lucif_Oxidored"/>
</dbReference>
<proteinExistence type="predicted"/>
<evidence type="ECO:0000313" key="3">
    <source>
        <dbReference type="EMBL" id="AMB94728.1"/>
    </source>
</evidence>
<dbReference type="GO" id="GO:0005829">
    <property type="term" value="C:cytosol"/>
    <property type="evidence" value="ECO:0007669"/>
    <property type="project" value="TreeGrafter"/>
</dbReference>
<keyword evidence="5" id="KW-1185">Reference proteome</keyword>
<evidence type="ECO:0000259" key="2">
    <source>
        <dbReference type="Pfam" id="PF00296"/>
    </source>
</evidence>
<reference evidence="5" key="2">
    <citation type="submission" date="2016-01" db="EMBL/GenBank/DDBJ databases">
        <title>Six Aerococcus type strain genome sequencing and assembly using PacBio and Illumina Hiseq.</title>
        <authorList>
            <person name="Carkaci D."/>
            <person name="Dargis R."/>
            <person name="Nielsen X.C."/>
            <person name="Skovgaard O."/>
            <person name="Fuursted K."/>
            <person name="Christensen J.J."/>
        </authorList>
    </citation>
    <scope>NUCLEOTIDE SEQUENCE [LARGE SCALE GENOMIC DNA]</scope>
    <source>
        <strain evidence="5">CCUG43001</strain>
    </source>
</reference>
<dbReference type="Proteomes" id="UP000234239">
    <property type="component" value="Unassembled WGS sequence"/>
</dbReference>
<dbReference type="NCBIfam" id="TIGR03558">
    <property type="entry name" value="oxido_grp_1"/>
    <property type="match status" value="1"/>
</dbReference>
<dbReference type="KEGG" id="asan:AWM72_08150"/>
<reference evidence="3 5" key="1">
    <citation type="journal article" date="2016" name="Genome Announc.">
        <title>Complete Genome Sequences of Aerococcus christensenii CCUG 28831T, Aerococcus sanguinicola CCUG 43001T, Aerococcus urinae CCUG 36881T, Aerococcus urinaeequi CCUG 28094T, Aerococcus urinaehominis CCUG 42038 BT, and Aerococcus viridans CCUG 4311T.</title>
        <authorList>
            <person name="Carkaci D."/>
            <person name="Dargis R."/>
            <person name="Nielsen X.C."/>
            <person name="Skovgaard O."/>
            <person name="Fuursted K."/>
            <person name="Christensen J.J."/>
        </authorList>
    </citation>
    <scope>NUCLEOTIDE SEQUENCE [LARGE SCALE GENOMIC DNA]</scope>
    <source>
        <strain evidence="3 5">CCUG43001</strain>
    </source>
</reference>
<evidence type="ECO:0000313" key="6">
    <source>
        <dbReference type="Proteomes" id="UP000234239"/>
    </source>
</evidence>
<dbReference type="PANTHER" id="PTHR30137:SF6">
    <property type="entry name" value="LUCIFERASE-LIKE MONOOXYGENASE"/>
    <property type="match status" value="1"/>
</dbReference>
<reference evidence="4 6" key="3">
    <citation type="submission" date="2017-12" db="EMBL/GenBank/DDBJ databases">
        <title>Phylogenetic diversity of female urinary microbiome.</title>
        <authorList>
            <person name="Thomas-White K."/>
            <person name="Wolfe A.J."/>
        </authorList>
    </citation>
    <scope>NUCLEOTIDE SEQUENCE [LARGE SCALE GENOMIC DNA]</scope>
    <source>
        <strain evidence="4 6">UMB0139</strain>
    </source>
</reference>
<dbReference type="PANTHER" id="PTHR30137">
    <property type="entry name" value="LUCIFERASE-LIKE MONOOXYGENASE"/>
    <property type="match status" value="1"/>
</dbReference>
<dbReference type="OrthoDB" id="9780518at2"/>
<evidence type="ECO:0000313" key="4">
    <source>
        <dbReference type="EMBL" id="PKZ23270.1"/>
    </source>
</evidence>
<dbReference type="Gene3D" id="3.20.20.30">
    <property type="entry name" value="Luciferase-like domain"/>
    <property type="match status" value="1"/>
</dbReference>
<accession>A0A0X8FCC2</accession>
<dbReference type="InterPro" id="IPR019949">
    <property type="entry name" value="CmoO-like"/>
</dbReference>
<dbReference type="Proteomes" id="UP000069912">
    <property type="component" value="Chromosome"/>
</dbReference>
<dbReference type="InterPro" id="IPR011251">
    <property type="entry name" value="Luciferase-like_dom"/>
</dbReference>
<sequence length="335" mass="37375">MKLSALDLISRPKDKNLSQAYADSIQLAQYLDQIGYQRIWYAEHHGSGTHGSSAPEILAAYVAAASQQIRVGTGGTMIMHYSPLKIAEVFKSLATLAPDRVDLGIGRAPGGGRQAIYALGQGDPNWPDDLYQKTATILQFISEEDRTDPLYQGIEASPQGLESLPQAWMLGSSGDSAGHSGRLGMGYSFAKFFGVKAPVDIFNHYRQSFRPSAFHQEPQTMSTYMVVAADSHEEADYQAKSLEIARFEQAQNRFNPILSAEEAAAINLSPQAEHFIQEQEKRRIFVKGTAEEVRDILLEEKDRYQFDEIMIYTPLADQDARRRSYQLIYDQLAQA</sequence>
<feature type="domain" description="Luciferase-like" evidence="2">
    <location>
        <begin position="2"/>
        <end position="299"/>
    </location>
</feature>
<dbReference type="EMBL" id="PKGY01000001">
    <property type="protein sequence ID" value="PKZ23270.1"/>
    <property type="molecule type" value="Genomic_DNA"/>
</dbReference>
<name>A0A0X8FCC2_9LACT</name>
<protein>
    <submittedName>
        <fullName evidence="4">MsnO8 family LLM class oxidoreductase</fullName>
    </submittedName>
</protein>